<evidence type="ECO:0000313" key="1">
    <source>
        <dbReference type="EMBL" id="MBK4724666.1"/>
    </source>
</evidence>
<keyword evidence="2" id="KW-1185">Reference proteome</keyword>
<dbReference type="EMBL" id="JAEOXF010000002">
    <property type="protein sequence ID" value="MBK4724666.1"/>
    <property type="molecule type" value="Genomic_DNA"/>
</dbReference>
<keyword evidence="1" id="KW-0282">Flagellum</keyword>
<reference evidence="1" key="1">
    <citation type="submission" date="2021-01" db="EMBL/GenBank/DDBJ databases">
        <title>Draft genome of Pantoea agglomerans Eh 335.</title>
        <authorList>
            <person name="Emsley S.A."/>
            <person name="Oline D.K."/>
            <person name="Saw J.H."/>
            <person name="Ushijima B."/>
            <person name="Videau P."/>
            <person name="Koyack M.J."/>
        </authorList>
    </citation>
    <scope>NUCLEOTIDE SEQUENCE</scope>
    <source>
        <strain evidence="1">Eh 335</strain>
    </source>
</reference>
<dbReference type="Proteomes" id="UP000633731">
    <property type="component" value="Unassembled WGS sequence"/>
</dbReference>
<gene>
    <name evidence="1" type="primary">flgM</name>
    <name evidence="1" type="ORF">JJL49_05415</name>
</gene>
<sequence length="87" mass="9501">MKITSHSLVAGMIVRPQLKNAGAENAKTSAVPSSEPAGPISQAQQTLREMPDVDTQRVADLKAVIRNGELDLDADSLSRSMMDYYRR</sequence>
<organism evidence="1 2">
    <name type="scientific">Enterobacter agglomerans</name>
    <name type="common">Erwinia herbicola</name>
    <name type="synonym">Pantoea agglomerans</name>
    <dbReference type="NCBI Taxonomy" id="549"/>
    <lineage>
        <taxon>Bacteria</taxon>
        <taxon>Pseudomonadati</taxon>
        <taxon>Pseudomonadota</taxon>
        <taxon>Gammaproteobacteria</taxon>
        <taxon>Enterobacterales</taxon>
        <taxon>Erwiniaceae</taxon>
        <taxon>Pantoea</taxon>
        <taxon>Pantoea agglomerans group</taxon>
    </lineage>
</organism>
<name>A0ACC5RIY4_ENTAG</name>
<comment type="caution">
    <text evidence="1">The sequence shown here is derived from an EMBL/GenBank/DDBJ whole genome shotgun (WGS) entry which is preliminary data.</text>
</comment>
<accession>A0ACC5RIY4</accession>
<keyword evidence="1" id="KW-0966">Cell projection</keyword>
<keyword evidence="1" id="KW-0969">Cilium</keyword>
<proteinExistence type="predicted"/>
<evidence type="ECO:0000313" key="2">
    <source>
        <dbReference type="Proteomes" id="UP000633731"/>
    </source>
</evidence>
<protein>
    <submittedName>
        <fullName evidence="1">Flagellar biosynthesis anti-sigma factor FlgM</fullName>
    </submittedName>
</protein>